<reference evidence="2 3" key="1">
    <citation type="submission" date="2020-05" db="EMBL/GenBank/DDBJ databases">
        <title>WGS assembly of Panicum virgatum.</title>
        <authorList>
            <person name="Lovell J.T."/>
            <person name="Jenkins J."/>
            <person name="Shu S."/>
            <person name="Juenger T.E."/>
            <person name="Schmutz J."/>
        </authorList>
    </citation>
    <scope>NUCLEOTIDE SEQUENCE [LARGE SCALE GENOMIC DNA]</scope>
    <source>
        <strain evidence="3">cv. AP13</strain>
    </source>
</reference>
<evidence type="ECO:0000256" key="1">
    <source>
        <dbReference type="SAM" id="MobiDB-lite"/>
    </source>
</evidence>
<gene>
    <name evidence="2" type="ORF">PVAP13_3NG088801</name>
</gene>
<sequence length="223" mass="24582">MGAFNRFLVARRPAAAPSKKQKNKTKPTCMSTDPWTRVRTHRQREPPPSLLPAYGTPILPHALIHRPRAGSARADLLSAHSLTKPTSCRRPPLIHRSGGRKTRRPQIARQLRRTLLPPPPQQQTLAVCPPPNPISRVPDPAGGSASPASPILPAARYLRSVRRQGVPFLILVSISSFRSPLNLSTRPNFSLWFEQGEVPSPSVHGARRAWLFCLGLGSWLRAG</sequence>
<evidence type="ECO:0000313" key="2">
    <source>
        <dbReference type="EMBL" id="KAG2620049.1"/>
    </source>
</evidence>
<keyword evidence="3" id="KW-1185">Reference proteome</keyword>
<feature type="region of interest" description="Disordered" evidence="1">
    <location>
        <begin position="1"/>
        <end position="54"/>
    </location>
</feature>
<protein>
    <submittedName>
        <fullName evidence="2">Uncharacterized protein</fullName>
    </submittedName>
</protein>
<name>A0A8T0UHR0_PANVG</name>
<dbReference type="AlphaFoldDB" id="A0A8T0UHR0"/>
<comment type="caution">
    <text evidence="2">The sequence shown here is derived from an EMBL/GenBank/DDBJ whole genome shotgun (WGS) entry which is preliminary data.</text>
</comment>
<evidence type="ECO:0000313" key="3">
    <source>
        <dbReference type="Proteomes" id="UP000823388"/>
    </source>
</evidence>
<organism evidence="2 3">
    <name type="scientific">Panicum virgatum</name>
    <name type="common">Blackwell switchgrass</name>
    <dbReference type="NCBI Taxonomy" id="38727"/>
    <lineage>
        <taxon>Eukaryota</taxon>
        <taxon>Viridiplantae</taxon>
        <taxon>Streptophyta</taxon>
        <taxon>Embryophyta</taxon>
        <taxon>Tracheophyta</taxon>
        <taxon>Spermatophyta</taxon>
        <taxon>Magnoliopsida</taxon>
        <taxon>Liliopsida</taxon>
        <taxon>Poales</taxon>
        <taxon>Poaceae</taxon>
        <taxon>PACMAD clade</taxon>
        <taxon>Panicoideae</taxon>
        <taxon>Panicodae</taxon>
        <taxon>Paniceae</taxon>
        <taxon>Panicinae</taxon>
        <taxon>Panicum</taxon>
        <taxon>Panicum sect. Hiantes</taxon>
    </lineage>
</organism>
<feature type="region of interest" description="Disordered" evidence="1">
    <location>
        <begin position="83"/>
        <end position="106"/>
    </location>
</feature>
<proteinExistence type="predicted"/>
<feature type="compositionally biased region" description="Basic residues" evidence="1">
    <location>
        <begin position="97"/>
        <end position="106"/>
    </location>
</feature>
<accession>A0A8T0UHR0</accession>
<dbReference type="Proteomes" id="UP000823388">
    <property type="component" value="Chromosome 3N"/>
</dbReference>
<dbReference type="EMBL" id="CM029042">
    <property type="protein sequence ID" value="KAG2620049.1"/>
    <property type="molecule type" value="Genomic_DNA"/>
</dbReference>